<evidence type="ECO:0000313" key="2">
    <source>
        <dbReference type="Proteomes" id="UP000605099"/>
    </source>
</evidence>
<organism evidence="1 2">
    <name type="scientific">Novosphingobium indicum</name>
    <dbReference type="NCBI Taxonomy" id="462949"/>
    <lineage>
        <taxon>Bacteria</taxon>
        <taxon>Pseudomonadati</taxon>
        <taxon>Pseudomonadota</taxon>
        <taxon>Alphaproteobacteria</taxon>
        <taxon>Sphingomonadales</taxon>
        <taxon>Sphingomonadaceae</taxon>
        <taxon>Novosphingobium</taxon>
    </lineage>
</organism>
<dbReference type="InterPro" id="IPR038573">
    <property type="entry name" value="BrnT_sf"/>
</dbReference>
<reference evidence="2" key="1">
    <citation type="journal article" date="2019" name="Int. J. Syst. Evol. Microbiol.">
        <title>The Global Catalogue of Microorganisms (GCM) 10K type strain sequencing project: providing services to taxonomists for standard genome sequencing and annotation.</title>
        <authorList>
            <consortium name="The Broad Institute Genomics Platform"/>
            <consortium name="The Broad Institute Genome Sequencing Center for Infectious Disease"/>
            <person name="Wu L."/>
            <person name="Ma J."/>
        </authorList>
    </citation>
    <scope>NUCLEOTIDE SEQUENCE [LARGE SCALE GENOMIC DNA]</scope>
    <source>
        <strain evidence="2">CGMCC 1.6784</strain>
    </source>
</reference>
<comment type="caution">
    <text evidence="1">The sequence shown here is derived from an EMBL/GenBank/DDBJ whole genome shotgun (WGS) entry which is preliminary data.</text>
</comment>
<accession>A0ABQ2JV80</accession>
<dbReference type="Proteomes" id="UP000605099">
    <property type="component" value="Unassembled WGS sequence"/>
</dbReference>
<dbReference type="RefSeq" id="WP_229710382.1">
    <property type="nucleotide sequence ID" value="NZ_BMLK01000013.1"/>
</dbReference>
<proteinExistence type="predicted"/>
<dbReference type="Gene3D" id="3.10.450.530">
    <property type="entry name" value="Ribonuclease toxin, BrnT, of type II toxin-antitoxin system"/>
    <property type="match status" value="1"/>
</dbReference>
<keyword evidence="2" id="KW-1185">Reference proteome</keyword>
<evidence type="ECO:0000313" key="1">
    <source>
        <dbReference type="EMBL" id="GGN53840.1"/>
    </source>
</evidence>
<evidence type="ECO:0008006" key="3">
    <source>
        <dbReference type="Google" id="ProtNLM"/>
    </source>
</evidence>
<dbReference type="EMBL" id="BMLK01000013">
    <property type="protein sequence ID" value="GGN53840.1"/>
    <property type="molecule type" value="Genomic_DNA"/>
</dbReference>
<dbReference type="Pfam" id="PF04365">
    <property type="entry name" value="BrnT_toxin"/>
    <property type="match status" value="1"/>
</dbReference>
<name>A0ABQ2JV80_9SPHN</name>
<sequence length="99" mass="11957">MKDISKADRWKITFDDGKRAKILEERGLDLADAALVFANEHYQIEDDRKDYGERRYRVWGFLNGRRVSLVWTPRDGNRRIITMRHAHEQEHEIRFRSLD</sequence>
<dbReference type="InterPro" id="IPR007460">
    <property type="entry name" value="BrnT_toxin"/>
</dbReference>
<protein>
    <recommendedName>
        <fullName evidence="3">BrnT family toxin</fullName>
    </recommendedName>
</protein>
<gene>
    <name evidence="1" type="ORF">GCM10011349_28870</name>
</gene>